<dbReference type="InterPro" id="IPR011726">
    <property type="entry name" value="KdpF"/>
</dbReference>
<keyword evidence="1" id="KW-0812">Transmembrane</keyword>
<dbReference type="Proteomes" id="UP000256862">
    <property type="component" value="Plasmid CO2235_mp"/>
</dbReference>
<dbReference type="NCBIfam" id="TIGR02115">
    <property type="entry name" value="potass_kdpF"/>
    <property type="match status" value="1"/>
</dbReference>
<organism evidence="4 6">
    <name type="scientific">Cupriavidus oxalaticus</name>
    <dbReference type="NCBI Taxonomy" id="96344"/>
    <lineage>
        <taxon>Bacteria</taxon>
        <taxon>Pseudomonadati</taxon>
        <taxon>Pseudomonadota</taxon>
        <taxon>Betaproteobacteria</taxon>
        <taxon>Burkholderiales</taxon>
        <taxon>Burkholderiaceae</taxon>
        <taxon>Cupriavidus</taxon>
    </lineage>
</organism>
<sequence length="29" mass="3299">MDWTNLLSGALAVAIFVYLLVALFRPEKF</sequence>
<dbReference type="EMBL" id="CP032518">
    <property type="protein sequence ID" value="QEZ43882.1"/>
    <property type="molecule type" value="Genomic_DNA"/>
</dbReference>
<gene>
    <name evidence="4" type="primary">kdpF</name>
    <name evidence="5" type="ORF">CO2235_MP40083</name>
    <name evidence="4" type="ORF">CO2235_U1000026</name>
    <name evidence="2" type="ORF">D2917_06305</name>
    <name evidence="3" type="ORF">JTE92_11370</name>
</gene>
<evidence type="ECO:0000313" key="7">
    <source>
        <dbReference type="Proteomes" id="UP000325743"/>
    </source>
</evidence>
<reference evidence="4" key="2">
    <citation type="submission" date="2018-01" db="EMBL/GenBank/DDBJ databases">
        <authorList>
            <person name="Clerissi C."/>
        </authorList>
    </citation>
    <scope>NUCLEOTIDE SEQUENCE</scope>
    <source>
        <strain evidence="4">Cupriavidus oxalaticus LMG 2235</strain>
    </source>
</reference>
<keyword evidence="8" id="KW-1185">Reference proteome</keyword>
<dbReference type="GeneID" id="303490128"/>
<evidence type="ECO:0000256" key="1">
    <source>
        <dbReference type="SAM" id="Phobius"/>
    </source>
</evidence>
<dbReference type="EMBL" id="OGUS01000003">
    <property type="protein sequence ID" value="SPC05038.1"/>
    <property type="molecule type" value="Genomic_DNA"/>
</dbReference>
<evidence type="ECO:0000313" key="5">
    <source>
        <dbReference type="EMBL" id="SPC20727.1"/>
    </source>
</evidence>
<dbReference type="GO" id="GO:0005886">
    <property type="term" value="C:plasma membrane"/>
    <property type="evidence" value="ECO:0007669"/>
    <property type="project" value="InterPro"/>
</dbReference>
<name>A0A375FIP6_9BURK</name>
<dbReference type="AlphaFoldDB" id="A0A375FIP6"/>
<dbReference type="Pfam" id="PF09604">
    <property type="entry name" value="Potass_KdpF"/>
    <property type="match status" value="1"/>
</dbReference>
<reference evidence="3 8" key="4">
    <citation type="submission" date="2021-02" db="EMBL/GenBank/DDBJ databases">
        <title>Complete Genome Sequence of Cupriavidus oxalaticus Strain Ox1, a Soil Oxalate-Degrading Species.</title>
        <authorList>
            <person name="Palmieri F."/>
            <person name="Udriet P."/>
            <person name="Deuasquier M."/>
            <person name="Beaudoing E."/>
            <person name="Johnson S.L."/>
            <person name="Davenport K.W."/>
            <person name="Chain P.S."/>
            <person name="Bindschedler S."/>
            <person name="Junier P."/>
        </authorList>
    </citation>
    <scope>NUCLEOTIDE SEQUENCE [LARGE SCALE GENOMIC DNA]</scope>
    <source>
        <strain evidence="3 8">Ox1</strain>
    </source>
</reference>
<evidence type="ECO:0000313" key="3">
    <source>
        <dbReference type="EMBL" id="QRQ91202.1"/>
    </source>
</evidence>
<proteinExistence type="predicted"/>
<dbReference type="Proteomes" id="UP000623307">
    <property type="component" value="Chromosome 1"/>
</dbReference>
<evidence type="ECO:0000313" key="2">
    <source>
        <dbReference type="EMBL" id="QEZ43882.1"/>
    </source>
</evidence>
<keyword evidence="1" id="KW-1133">Transmembrane helix</keyword>
<protein>
    <submittedName>
        <fullName evidence="2">K(+)-transporting ATPase subunit F</fullName>
    </submittedName>
    <submittedName>
        <fullName evidence="4">P-type ATPase, high-affinity potassium transport system, F chain, small hydrophobic subunit</fullName>
    </submittedName>
</protein>
<dbReference type="EMBL" id="CP069811">
    <property type="protein sequence ID" value="QRQ91202.1"/>
    <property type="molecule type" value="Genomic_DNA"/>
</dbReference>
<evidence type="ECO:0000313" key="4">
    <source>
        <dbReference type="EMBL" id="SPC05038.1"/>
    </source>
</evidence>
<evidence type="ECO:0000313" key="6">
    <source>
        <dbReference type="Proteomes" id="UP000256862"/>
    </source>
</evidence>
<dbReference type="Proteomes" id="UP000325743">
    <property type="component" value="Chromosome 1"/>
</dbReference>
<reference evidence="6" key="1">
    <citation type="submission" date="2018-01" db="EMBL/GenBank/DDBJ databases">
        <authorList>
            <person name="Gaut B.S."/>
            <person name="Morton B.R."/>
            <person name="Clegg M.T."/>
            <person name="Duvall M.R."/>
        </authorList>
    </citation>
    <scope>NUCLEOTIDE SEQUENCE [LARGE SCALE GENOMIC DNA]</scope>
</reference>
<dbReference type="GO" id="GO:0008556">
    <property type="term" value="F:P-type potassium transmembrane transporter activity"/>
    <property type="evidence" value="ECO:0007669"/>
    <property type="project" value="InterPro"/>
</dbReference>
<accession>A0A375FIP6</accession>
<evidence type="ECO:0000313" key="8">
    <source>
        <dbReference type="Proteomes" id="UP000623307"/>
    </source>
</evidence>
<dbReference type="RefSeq" id="WP_063237471.1">
    <property type="nucleotide sequence ID" value="NZ_CP032518.1"/>
</dbReference>
<feature type="transmembrane region" description="Helical" evidence="1">
    <location>
        <begin position="6"/>
        <end position="24"/>
    </location>
</feature>
<keyword evidence="1" id="KW-0472">Membrane</keyword>
<reference evidence="2 7" key="3">
    <citation type="submission" date="2018-09" db="EMBL/GenBank/DDBJ databases">
        <title>Complete genome sequence of Cupriavidus oxalaticus T2, a bacterium capable of phenol tolerance and degradation.</title>
        <authorList>
            <person name="Yan J."/>
        </authorList>
    </citation>
    <scope>NUCLEOTIDE SEQUENCE [LARGE SCALE GENOMIC DNA]</scope>
    <source>
        <strain evidence="2 7">T2</strain>
    </source>
</reference>
<dbReference type="EMBL" id="OGUS01000139">
    <property type="protein sequence ID" value="SPC20727.1"/>
    <property type="molecule type" value="Genomic_DNA"/>
</dbReference>